<protein>
    <submittedName>
        <fullName evidence="3">Filamentous hemagglutinin N-terminal domain-containing protein</fullName>
    </submittedName>
</protein>
<dbReference type="AlphaFoldDB" id="A0A928W288"/>
<accession>A0A928W288</accession>
<dbReference type="EMBL" id="JADEXN010000393">
    <property type="protein sequence ID" value="MBE9042598.1"/>
    <property type="molecule type" value="Genomic_DNA"/>
</dbReference>
<dbReference type="SUPFAM" id="SSF51126">
    <property type="entry name" value="Pectin lyase-like"/>
    <property type="match status" value="3"/>
</dbReference>
<feature type="domain" description="Filamentous haemagglutinin FhaB/tRNA nuclease CdiA-like TPS" evidence="2">
    <location>
        <begin position="32"/>
        <end position="143"/>
    </location>
</feature>
<dbReference type="InterPro" id="IPR008638">
    <property type="entry name" value="FhaB/CdiA-like_TPS"/>
</dbReference>
<dbReference type="RefSeq" id="WP_264322757.1">
    <property type="nucleotide sequence ID" value="NZ_JADEXN010000393.1"/>
</dbReference>
<gene>
    <name evidence="3" type="ORF">IQ235_17690</name>
</gene>
<keyword evidence="1" id="KW-0732">Signal</keyword>
<dbReference type="SMART" id="SM00912">
    <property type="entry name" value="Haemagg_act"/>
    <property type="match status" value="1"/>
</dbReference>
<dbReference type="Proteomes" id="UP000621799">
    <property type="component" value="Unassembled WGS sequence"/>
</dbReference>
<reference evidence="3" key="1">
    <citation type="submission" date="2020-10" db="EMBL/GenBank/DDBJ databases">
        <authorList>
            <person name="Castelo-Branco R."/>
            <person name="Eusebio N."/>
            <person name="Adriana R."/>
            <person name="Vieira A."/>
            <person name="Brugerolle De Fraissinette N."/>
            <person name="Rezende De Castro R."/>
            <person name="Schneider M.P."/>
            <person name="Vasconcelos V."/>
            <person name="Leao P.N."/>
        </authorList>
    </citation>
    <scope>NUCLEOTIDE SEQUENCE</scope>
    <source>
        <strain evidence="3">LEGE 11467</strain>
    </source>
</reference>
<name>A0A928W288_9CYAN</name>
<feature type="chain" id="PRO_5037175014" evidence="1">
    <location>
        <begin position="28"/>
        <end position="672"/>
    </location>
</feature>
<proteinExistence type="predicted"/>
<evidence type="ECO:0000313" key="4">
    <source>
        <dbReference type="Proteomes" id="UP000621799"/>
    </source>
</evidence>
<evidence type="ECO:0000256" key="1">
    <source>
        <dbReference type="SAM" id="SignalP"/>
    </source>
</evidence>
<dbReference type="Gene3D" id="2.160.20.10">
    <property type="entry name" value="Single-stranded right-handed beta-helix, Pectin lyase-like"/>
    <property type="match status" value="1"/>
</dbReference>
<dbReference type="NCBIfam" id="TIGR01901">
    <property type="entry name" value="adhes_NPXG"/>
    <property type="match status" value="1"/>
</dbReference>
<evidence type="ECO:0000313" key="3">
    <source>
        <dbReference type="EMBL" id="MBE9042598.1"/>
    </source>
</evidence>
<keyword evidence="4" id="KW-1185">Reference proteome</keyword>
<dbReference type="InterPro" id="IPR011050">
    <property type="entry name" value="Pectin_lyase_fold/virulence"/>
</dbReference>
<dbReference type="Pfam" id="PF05860">
    <property type="entry name" value="TPS"/>
    <property type="match status" value="1"/>
</dbReference>
<dbReference type="InterPro" id="IPR012334">
    <property type="entry name" value="Pectin_lyas_fold"/>
</dbReference>
<feature type="signal peptide" evidence="1">
    <location>
        <begin position="1"/>
        <end position="27"/>
    </location>
</feature>
<organism evidence="3 4">
    <name type="scientific">Zarconia navalis LEGE 11467</name>
    <dbReference type="NCBI Taxonomy" id="1828826"/>
    <lineage>
        <taxon>Bacteria</taxon>
        <taxon>Bacillati</taxon>
        <taxon>Cyanobacteriota</taxon>
        <taxon>Cyanophyceae</taxon>
        <taxon>Oscillatoriophycideae</taxon>
        <taxon>Oscillatoriales</taxon>
        <taxon>Oscillatoriales incertae sedis</taxon>
        <taxon>Zarconia</taxon>
        <taxon>Zarconia navalis</taxon>
    </lineage>
</organism>
<comment type="caution">
    <text evidence="3">The sequence shown here is derived from an EMBL/GenBank/DDBJ whole genome shotgun (WGS) entry which is preliminary data.</text>
</comment>
<sequence length="672" mass="69144">MQRKTYSFGMLVSLALGYLVSSQGAIAQIVPDGTLPNNSIVTPDGNILTIEGGTPAGGNLFHSFQEFNVPTGTEAFFNNAATVDNIISRVTGGNVSNIDGIISANGTANLFLINPAGLVFGPNASLDIRGSFVGSTASALQFEDGSLYSAVDVDAPPLLTVNVPIGLQFGPQPGAISVEGGGHNLRLEERELAPEQEVDILIRNDRPPGLQVKPDRTLALVGGDINLVGGNLTAPGGRIELGSVEGNGTVALTPMAAGWQLGYDGVGEFRDIVFSGGASIDTSGPGAGEVQVQGQSLSLTGGSVILALTLGDEAGGDVTIHTTESVEFVGTTPDVEIESGLRAEVEFGATGSGGTVRIQTERFLAQDGGSVSVATRGGTRQGEGNAGNLMLEATDVIFRGIREMNGRKKQAGLFSQALPGSAGNSGDIEVRAERFVANEGGRIATSTFSRGNAGSITIYATDFVEIVTPDSDVSSTPSVLRTTTGRGFTGRGGNVTIYTNHLSVFGGSEIAATTQGRGDAGDLTVRGSVIELEGTRLNNRQKIVPSRLEAQVNPRATGNGGDLTVVADILTLRNGARISAGTQGSGNAGDINITATEIDLSGGREFTMALRGGKEFIDELPSGVVVEVSASSEGDGGNIRVNTSDLRLQDGMTITTAARNNPLLSLSVFLYD</sequence>
<evidence type="ECO:0000259" key="2">
    <source>
        <dbReference type="SMART" id="SM00912"/>
    </source>
</evidence>